<dbReference type="PROSITE" id="PS00061">
    <property type="entry name" value="ADH_SHORT"/>
    <property type="match status" value="1"/>
</dbReference>
<reference evidence="4 5" key="1">
    <citation type="submission" date="2013-03" db="EMBL/GenBank/DDBJ databases">
        <authorList>
            <person name="Linke B."/>
        </authorList>
    </citation>
    <scope>NUCLEOTIDE SEQUENCE [LARGE SCALE GENOMIC DNA]</scope>
    <source>
        <strain evidence="4 5">B13</strain>
    </source>
</reference>
<dbReference type="STRING" id="1301098.PKB_0141"/>
<evidence type="ECO:0000256" key="1">
    <source>
        <dbReference type="ARBA" id="ARBA00006484"/>
    </source>
</evidence>
<dbReference type="HOGENOM" id="CLU_010194_1_2_6"/>
<dbReference type="Gene3D" id="3.40.50.720">
    <property type="entry name" value="NAD(P)-binding Rossmann-like Domain"/>
    <property type="match status" value="1"/>
</dbReference>
<dbReference type="CDD" id="cd05233">
    <property type="entry name" value="SDR_c"/>
    <property type="match status" value="1"/>
</dbReference>
<dbReference type="OrthoDB" id="9803333at2"/>
<dbReference type="InterPro" id="IPR020904">
    <property type="entry name" value="Sc_DH/Rdtase_CS"/>
</dbReference>
<evidence type="ECO:0000259" key="3">
    <source>
        <dbReference type="SMART" id="SM00822"/>
    </source>
</evidence>
<evidence type="ECO:0000313" key="4">
    <source>
        <dbReference type="EMBL" id="CDF81520.1"/>
    </source>
</evidence>
<organism evidence="4 5">
    <name type="scientific">Pseudomonas knackmussii (strain DSM 6978 / CCUG 54928 / LMG 23759 / B13)</name>
    <dbReference type="NCBI Taxonomy" id="1301098"/>
    <lineage>
        <taxon>Bacteria</taxon>
        <taxon>Pseudomonadati</taxon>
        <taxon>Pseudomonadota</taxon>
        <taxon>Gammaproteobacteria</taxon>
        <taxon>Pseudomonadales</taxon>
        <taxon>Pseudomonadaceae</taxon>
        <taxon>Pseudomonas</taxon>
    </lineage>
</organism>
<dbReference type="Pfam" id="PF13561">
    <property type="entry name" value="adh_short_C2"/>
    <property type="match status" value="1"/>
</dbReference>
<dbReference type="PRINTS" id="PR00081">
    <property type="entry name" value="GDHRDH"/>
</dbReference>
<dbReference type="SUPFAM" id="SSF51735">
    <property type="entry name" value="NAD(P)-binding Rossmann-fold domains"/>
    <property type="match status" value="1"/>
</dbReference>
<reference evidence="4 5" key="2">
    <citation type="submission" date="2014-05" db="EMBL/GenBank/DDBJ databases">
        <title>Genome sequence of the 3-chlorobenzoate degrading bacterium Pseudomonas knackmussii B13 shows multiple evidence for horizontal gene transfer.</title>
        <authorList>
            <person name="Miyazaki R."/>
            <person name="Bertelli C."/>
            <person name="Falquet L."/>
            <person name="Robinson-Rechavi M."/>
            <person name="Gharib W."/>
            <person name="Roy S."/>
            <person name="Van der Meer J.R."/>
        </authorList>
    </citation>
    <scope>NUCLEOTIDE SEQUENCE [LARGE SCALE GENOMIC DNA]</scope>
    <source>
        <strain evidence="4 5">B13</strain>
    </source>
</reference>
<keyword evidence="5" id="KW-1185">Reference proteome</keyword>
<dbReference type="FunFam" id="3.40.50.720:FF:000084">
    <property type="entry name" value="Short-chain dehydrogenase reductase"/>
    <property type="match status" value="1"/>
</dbReference>
<evidence type="ECO:0000313" key="5">
    <source>
        <dbReference type="Proteomes" id="UP000025241"/>
    </source>
</evidence>
<accession>A0A024H9L1</accession>
<dbReference type="EMBL" id="HG322950">
    <property type="protein sequence ID" value="CDF81520.1"/>
    <property type="molecule type" value="Genomic_DNA"/>
</dbReference>
<gene>
    <name evidence="4" type="ORF">PKB_0141</name>
</gene>
<dbReference type="InterPro" id="IPR057326">
    <property type="entry name" value="KR_dom"/>
</dbReference>
<dbReference type="RefSeq" id="WP_043248167.1">
    <property type="nucleotide sequence ID" value="NZ_HG322950.1"/>
</dbReference>
<name>A0A024H9L1_PSEKB</name>
<dbReference type="KEGG" id="pkc:PKB_0141"/>
<dbReference type="Proteomes" id="UP000025241">
    <property type="component" value="Chromosome I"/>
</dbReference>
<comment type="similarity">
    <text evidence="1">Belongs to the short-chain dehydrogenases/reductases (SDR) family.</text>
</comment>
<keyword evidence="2" id="KW-0560">Oxidoreductase</keyword>
<dbReference type="PANTHER" id="PTHR43639:SF1">
    <property type="entry name" value="SHORT-CHAIN DEHYDROGENASE_REDUCTASE FAMILY PROTEIN"/>
    <property type="match status" value="1"/>
</dbReference>
<sequence>MSTPVVLITGAAGGLGKAIAKRFAQSHWRIAATDVDKSGLHALNSQVPLDASAVADLRRADNCQSLMSDILARTGRLDALINAAGVWREGPVEQFNEDDFDLVLGVNLKAPFYMCQAATPYLKESRGCIVNISSDSGRQAYRGSAAYCASKAALTMLTRTLALELAEEGVRVNAISPADIATPMLDYQAERYGQGNPDAYKRALLRDYPQGKAARFIRPEEVADLVWFLCSSQAEAITGADLAIDFGLSAGR</sequence>
<dbReference type="AlphaFoldDB" id="A0A024H9L1"/>
<dbReference type="SMART" id="SM00822">
    <property type="entry name" value="PKS_KR"/>
    <property type="match status" value="1"/>
</dbReference>
<protein>
    <submittedName>
        <fullName evidence="4">Short-chain dehydrogenase</fullName>
    </submittedName>
</protein>
<dbReference type="PRINTS" id="PR00080">
    <property type="entry name" value="SDRFAMILY"/>
</dbReference>
<dbReference type="eggNOG" id="COG1028">
    <property type="taxonomic scope" value="Bacteria"/>
</dbReference>
<feature type="domain" description="Ketoreductase" evidence="3">
    <location>
        <begin position="4"/>
        <end position="178"/>
    </location>
</feature>
<dbReference type="GO" id="GO:0016491">
    <property type="term" value="F:oxidoreductase activity"/>
    <property type="evidence" value="ECO:0007669"/>
    <property type="project" value="UniProtKB-KW"/>
</dbReference>
<dbReference type="InterPro" id="IPR036291">
    <property type="entry name" value="NAD(P)-bd_dom_sf"/>
</dbReference>
<evidence type="ECO:0000256" key="2">
    <source>
        <dbReference type="ARBA" id="ARBA00023002"/>
    </source>
</evidence>
<dbReference type="PANTHER" id="PTHR43639">
    <property type="entry name" value="OXIDOREDUCTASE, SHORT-CHAIN DEHYDROGENASE/REDUCTASE FAMILY (AFU_ORTHOLOGUE AFUA_5G02870)"/>
    <property type="match status" value="1"/>
</dbReference>
<dbReference type="PATRIC" id="fig|1301098.3.peg.146"/>
<dbReference type="InterPro" id="IPR002347">
    <property type="entry name" value="SDR_fam"/>
</dbReference>
<proteinExistence type="inferred from homology"/>